<dbReference type="Proteomes" id="UP000024635">
    <property type="component" value="Unassembled WGS sequence"/>
</dbReference>
<proteinExistence type="predicted"/>
<accession>A0A016U7Q9</accession>
<name>A0A016U7Q9_9BILA</name>
<gene>
    <name evidence="1" type="primary">Acey_s0054.g2455</name>
    <name evidence="1" type="ORF">Y032_0054g2455</name>
</gene>
<protein>
    <submittedName>
        <fullName evidence="1">Uncharacterized protein</fullName>
    </submittedName>
</protein>
<dbReference type="AlphaFoldDB" id="A0A016U7Q9"/>
<comment type="caution">
    <text evidence="1">The sequence shown here is derived from an EMBL/GenBank/DDBJ whole genome shotgun (WGS) entry which is preliminary data.</text>
</comment>
<evidence type="ECO:0000313" key="2">
    <source>
        <dbReference type="Proteomes" id="UP000024635"/>
    </source>
</evidence>
<organism evidence="1 2">
    <name type="scientific">Ancylostoma ceylanicum</name>
    <dbReference type="NCBI Taxonomy" id="53326"/>
    <lineage>
        <taxon>Eukaryota</taxon>
        <taxon>Metazoa</taxon>
        <taxon>Ecdysozoa</taxon>
        <taxon>Nematoda</taxon>
        <taxon>Chromadorea</taxon>
        <taxon>Rhabditida</taxon>
        <taxon>Rhabditina</taxon>
        <taxon>Rhabditomorpha</taxon>
        <taxon>Strongyloidea</taxon>
        <taxon>Ancylostomatidae</taxon>
        <taxon>Ancylostomatinae</taxon>
        <taxon>Ancylostoma</taxon>
    </lineage>
</organism>
<evidence type="ECO:0000313" key="1">
    <source>
        <dbReference type="EMBL" id="EYC10603.1"/>
    </source>
</evidence>
<dbReference type="EMBL" id="JARK01001390">
    <property type="protein sequence ID" value="EYC10603.1"/>
    <property type="molecule type" value="Genomic_DNA"/>
</dbReference>
<keyword evidence="2" id="KW-1185">Reference proteome</keyword>
<reference evidence="2" key="1">
    <citation type="journal article" date="2015" name="Nat. Genet.">
        <title>The genome and transcriptome of the zoonotic hookworm Ancylostoma ceylanicum identify infection-specific gene families.</title>
        <authorList>
            <person name="Schwarz E.M."/>
            <person name="Hu Y."/>
            <person name="Antoshechkin I."/>
            <person name="Miller M.M."/>
            <person name="Sternberg P.W."/>
            <person name="Aroian R.V."/>
        </authorList>
    </citation>
    <scope>NUCLEOTIDE SEQUENCE</scope>
    <source>
        <strain evidence="2">HY135</strain>
    </source>
</reference>
<sequence length="71" mass="8288">MMDDCDSNGIRKVQVNLGMVIEHRWKRHGEVDDDNMDGMIEGRRHGFPQWPAWRLIAVGYQQAFSYIPDPT</sequence>